<dbReference type="Pfam" id="PF04851">
    <property type="entry name" value="ResIII"/>
    <property type="match status" value="1"/>
</dbReference>
<keyword evidence="2" id="KW-0540">Nuclease</keyword>
<dbReference type="GO" id="GO:0003677">
    <property type="term" value="F:DNA binding"/>
    <property type="evidence" value="ECO:0007669"/>
    <property type="project" value="InterPro"/>
</dbReference>
<dbReference type="Gene3D" id="3.40.50.300">
    <property type="entry name" value="P-loop containing nucleotide triphosphate hydrolases"/>
    <property type="match status" value="2"/>
</dbReference>
<dbReference type="RefSeq" id="WP_126867352.1">
    <property type="nucleotide sequence ID" value="NZ_JAUSTX010000042.1"/>
</dbReference>
<reference evidence="2 3" key="1">
    <citation type="submission" date="2018-12" db="EMBL/GenBank/DDBJ databases">
        <title>Bacillus chawlae sp. nov., Bacillus glennii sp. nov., and Bacillus saganii sp. nov. Isolated from the Vehicle Assembly Building at Kennedy Space Center where the Viking Spacecraft were Assembled.</title>
        <authorList>
            <person name="Seuylemezian A."/>
            <person name="Vaishampayan P."/>
        </authorList>
    </citation>
    <scope>NUCLEOTIDE SEQUENCE [LARGE SCALE GENOMIC DNA]</scope>
    <source>
        <strain evidence="2 3">L5</strain>
    </source>
</reference>
<dbReference type="InterPro" id="IPR027417">
    <property type="entry name" value="P-loop_NTPase"/>
</dbReference>
<organism evidence="2 3">
    <name type="scientific">Peribacillus cavernae</name>
    <dbReference type="NCBI Taxonomy" id="1674310"/>
    <lineage>
        <taxon>Bacteria</taxon>
        <taxon>Bacillati</taxon>
        <taxon>Bacillota</taxon>
        <taxon>Bacilli</taxon>
        <taxon>Bacillales</taxon>
        <taxon>Bacillaceae</taxon>
        <taxon>Peribacillus</taxon>
    </lineage>
</organism>
<comment type="caution">
    <text evidence="2">The sequence shown here is derived from an EMBL/GenBank/DDBJ whole genome shotgun (WGS) entry which is preliminary data.</text>
</comment>
<dbReference type="InterPro" id="IPR006935">
    <property type="entry name" value="Helicase/UvrB_N"/>
</dbReference>
<keyword evidence="3" id="KW-1185">Reference proteome</keyword>
<evidence type="ECO:0000313" key="3">
    <source>
        <dbReference type="Proteomes" id="UP000267430"/>
    </source>
</evidence>
<dbReference type="GO" id="GO:0016787">
    <property type="term" value="F:hydrolase activity"/>
    <property type="evidence" value="ECO:0007669"/>
    <property type="project" value="InterPro"/>
</dbReference>
<keyword evidence="2" id="KW-0378">Hydrolase</keyword>
<gene>
    <name evidence="2" type="ORF">ELQ35_22205</name>
</gene>
<dbReference type="SUPFAM" id="SSF52540">
    <property type="entry name" value="P-loop containing nucleoside triphosphate hydrolases"/>
    <property type="match status" value="2"/>
</dbReference>
<dbReference type="OrthoDB" id="9804145at2"/>
<sequence>MKFTLKDYQDDAVKKVLDNLKKTQKRWHEDGDKHAFSLTATTGAGKTIMAAAVFEALFFGDDDYDFEPDPGAVVIWFSDDPSLNQQSRVRLKEASDKLNISDLVTIGNTFSRERFDPGKVYFLNTQKLSKNSILVRGHNEDDPAVESDDLQMRLFMPDLRSQTIWDTIQNTIEDPDLTLYLVLDEAHRGMKEDRSNGDNKPTIVKQLINGTGGVPGIPIVWGISATVERFNEAIKGMEGRATLPNVVVNTKLVQESGLLKDTINLDVPDEAGDFSTVLLRRGTGKLREISKAWEEYAKQQGKAKTILPLMVLQVPNSPNHNEIGNWLQTIFETWPDLPRDSVYNVFGEHKTETFGGYIAPYIAPERVQESDWVRILVAKDAISTGWDCPRAEVMVSFRAASDKTHITQLLGRMVRTPLARRIPGNERLNSVDCLLPYFNKTSVEAVVAALMTGGEPSEDLPDRRVLINPREMKPNPTIPTEVWDKLLSLPSQALPKKQSRPVKRLTILAHELAADGLLADAGKIAHAKLHKVLDAAQVAYDDEIRETQDAILTVEGKTVKADIKKKAMTFNDFIEEADYAVIEDVYKRACRIISPDLAKTYSEHLASQAPEDKDPEEALIESHTIVAAIGLVPEVKGYLESEAEKLANQWLTDYRVAIKSLNDERQEVYRQIREMSTDPLDVNLAKPKTWLQPTTARNPDGIGVDLPLYEKHLLCDKEGLFPENFNPWEEKVLLREINRDEIIAWYRNPARASQDSLGVTYEFSEETKIVRPDFVFFTRLADGSYVADIVDPHSYHLADALPKLKGLARYAEVNGSQYRRIDVVSELNGKYKILDLQEKETRKAVLTASSAKSLYEDNNIALNYPS</sequence>
<dbReference type="GO" id="GO:0005524">
    <property type="term" value="F:ATP binding"/>
    <property type="evidence" value="ECO:0007669"/>
    <property type="project" value="InterPro"/>
</dbReference>
<keyword evidence="2" id="KW-0255">Endonuclease</keyword>
<evidence type="ECO:0000313" key="2">
    <source>
        <dbReference type="EMBL" id="RUQ24161.1"/>
    </source>
</evidence>
<evidence type="ECO:0000259" key="1">
    <source>
        <dbReference type="Pfam" id="PF04851"/>
    </source>
</evidence>
<feature type="domain" description="Helicase/UvrB N-terminal" evidence="1">
    <location>
        <begin position="3"/>
        <end position="192"/>
    </location>
</feature>
<protein>
    <submittedName>
        <fullName evidence="2">Type III restriction endonuclease subunit R</fullName>
    </submittedName>
</protein>
<dbReference type="GO" id="GO:0004519">
    <property type="term" value="F:endonuclease activity"/>
    <property type="evidence" value="ECO:0007669"/>
    <property type="project" value="UniProtKB-KW"/>
</dbReference>
<dbReference type="AlphaFoldDB" id="A0A3S0W228"/>
<dbReference type="Proteomes" id="UP000267430">
    <property type="component" value="Unassembled WGS sequence"/>
</dbReference>
<proteinExistence type="predicted"/>
<accession>A0A3S0W228</accession>
<dbReference type="CDD" id="cd18785">
    <property type="entry name" value="SF2_C"/>
    <property type="match status" value="1"/>
</dbReference>
<dbReference type="EMBL" id="RYZZ01000057">
    <property type="protein sequence ID" value="RUQ24161.1"/>
    <property type="molecule type" value="Genomic_DNA"/>
</dbReference>
<name>A0A3S0W228_9BACI</name>